<feature type="region of interest" description="Disordered" evidence="1">
    <location>
        <begin position="307"/>
        <end position="337"/>
    </location>
</feature>
<accession>A0AAU9CN77</accession>
<keyword evidence="3" id="KW-1185">Reference proteome</keyword>
<dbReference type="EMBL" id="AP025315">
    <property type="protein sequence ID" value="BDD11728.1"/>
    <property type="molecule type" value="Genomic_DNA"/>
</dbReference>
<dbReference type="AlphaFoldDB" id="A0AAU9CN77"/>
<gene>
    <name evidence="2" type="ORF">FUAX_41600</name>
</gene>
<dbReference type="KEGG" id="fax:FUAX_41600"/>
<dbReference type="RefSeq" id="WP_338394842.1">
    <property type="nucleotide sequence ID" value="NZ_AP025315.1"/>
</dbReference>
<name>A0AAU9CN77_9BACT</name>
<protein>
    <submittedName>
        <fullName evidence="2">Uncharacterized protein</fullName>
    </submittedName>
</protein>
<reference evidence="2 3" key="1">
    <citation type="submission" date="2021-12" db="EMBL/GenBank/DDBJ databases">
        <title>Genome sequencing of bacteria with rrn-lacking chromosome and rrn-plasmid.</title>
        <authorList>
            <person name="Anda M."/>
            <person name="Iwasaki W."/>
        </authorList>
    </citation>
    <scope>NUCLEOTIDE SEQUENCE [LARGE SCALE GENOMIC DNA]</scope>
    <source>
        <strain evidence="2 3">DSM 100852</strain>
        <plasmid evidence="2 3">pFA1</plasmid>
    </source>
</reference>
<keyword evidence="2" id="KW-0614">Plasmid</keyword>
<evidence type="ECO:0000256" key="1">
    <source>
        <dbReference type="SAM" id="MobiDB-lite"/>
    </source>
</evidence>
<dbReference type="Proteomes" id="UP001348817">
    <property type="component" value="Plasmid pFA1"/>
</dbReference>
<feature type="compositionally biased region" description="Low complexity" evidence="1">
    <location>
        <begin position="307"/>
        <end position="331"/>
    </location>
</feature>
<sequence length="740" mass="83825">MLTAEGYRTMVLSKKKERPSGKPKRLTYHENRILALLETYEIYWLEGDTIAPKNRQALMENLYQRIRFLHELEQLVFKWIHERQLPVAGYNKEEYTELTSHLRILDEVQKERTSVTRKLRRYGIPLTPIYRYGIKPEIMDIDPMALDTVLSATCSTSTFPLTTSASSQADHSELLGNFAQLTAYPSGAKLVSDFISVSARRYIDPAFEVIPEGLSGLTFPELAGDEDNPIIRFPAGITARKQLAEASGTKGQNVFTFIPPFLALARVLLQQMYPDTPSEVEERLKKLYAESGLPYFTKWGSTNALDGDSPVSGSSDTGSDSESSSSPTSPDLPNEHRRLLPVSRGMGASPRSQQATMSLLEPTLDFKVEDVNFATLKKFRAQGAYGRVYEFETKDGKPRIIKFVRTESDINFAFTWFPEKEALASNFINVIGRRVTAPPCLALPRNSPVLGELFAKTVECPNALTRSEFYSDLQRTQKAKFDFTCLIMEKMSGRSRKDFTDSYGTVEGPALFKAVVSTPDYQASLGELFLYDLLMGNYDRLWRTIHNGNVLFNIKPKHVGFEEFEFVPEDMPLHAIDQTISVYGQFIFLNYLETGNEKVTTDEYAEVGKFLQDPHKYPVQFHRQATKQMSYLHSILKKVLDNLIAGTTGQSLSRNFLSGIIEGTSTKALEMGMVEGMLKMKTKGPMIEAFSKMSFPRFQQDTQYLFDSCHMVRDLIDKYDEEELLLALTREKGKIRGLTQ</sequence>
<organism evidence="2 3">
    <name type="scientific">Fulvitalea axinellae</name>
    <dbReference type="NCBI Taxonomy" id="1182444"/>
    <lineage>
        <taxon>Bacteria</taxon>
        <taxon>Pseudomonadati</taxon>
        <taxon>Bacteroidota</taxon>
        <taxon>Cytophagia</taxon>
        <taxon>Cytophagales</taxon>
        <taxon>Persicobacteraceae</taxon>
        <taxon>Fulvitalea</taxon>
    </lineage>
</organism>
<geneLocation type="plasmid" evidence="2 3">
    <name>pFA1</name>
</geneLocation>
<proteinExistence type="predicted"/>
<evidence type="ECO:0000313" key="2">
    <source>
        <dbReference type="EMBL" id="BDD11728.1"/>
    </source>
</evidence>
<evidence type="ECO:0000313" key="3">
    <source>
        <dbReference type="Proteomes" id="UP001348817"/>
    </source>
</evidence>